<proteinExistence type="predicted"/>
<evidence type="ECO:0000313" key="3">
    <source>
        <dbReference type="Proteomes" id="UP000243250"/>
    </source>
</evidence>
<dbReference type="EMBL" id="FOYS01000003">
    <property type="protein sequence ID" value="SFR51912.1"/>
    <property type="molecule type" value="Genomic_DNA"/>
</dbReference>
<reference evidence="3" key="1">
    <citation type="submission" date="2016-10" db="EMBL/GenBank/DDBJ databases">
        <authorList>
            <person name="Varghese N."/>
            <person name="Submissions S."/>
        </authorList>
    </citation>
    <scope>NUCLEOTIDE SEQUENCE [LARGE SCALE GENOMIC DNA]</scope>
    <source>
        <strain evidence="3">CGMCC 1.8711</strain>
    </source>
</reference>
<dbReference type="STRING" id="555875.SAMN04488124_2030"/>
<protein>
    <recommendedName>
        <fullName evidence="4">DUF4177 domain-containing protein</fullName>
    </recommendedName>
</protein>
<evidence type="ECO:0000313" key="2">
    <source>
        <dbReference type="EMBL" id="SFR51912.1"/>
    </source>
</evidence>
<name>A0A1I6HBR3_9EURY</name>
<keyword evidence="3" id="KW-1185">Reference proteome</keyword>
<accession>A0A1I6HBR3</accession>
<organism evidence="2 3">
    <name type="scientific">Halogeometricum limi</name>
    <dbReference type="NCBI Taxonomy" id="555875"/>
    <lineage>
        <taxon>Archaea</taxon>
        <taxon>Methanobacteriati</taxon>
        <taxon>Methanobacteriota</taxon>
        <taxon>Stenosarchaea group</taxon>
        <taxon>Halobacteria</taxon>
        <taxon>Halobacteriales</taxon>
        <taxon>Haloferacaceae</taxon>
        <taxon>Halogeometricum</taxon>
    </lineage>
</organism>
<sequence length="75" mass="8324">MTQETTWEYHTLRPPRGSARAEAEDPIDELNELGDEGWELVCAVDYTGGGTKYLVFKRPKADAESESGPGRETHA</sequence>
<dbReference type="OrthoDB" id="318633at2157"/>
<evidence type="ECO:0000256" key="1">
    <source>
        <dbReference type="SAM" id="MobiDB-lite"/>
    </source>
</evidence>
<dbReference type="AlphaFoldDB" id="A0A1I6HBR3"/>
<dbReference type="Proteomes" id="UP000243250">
    <property type="component" value="Unassembled WGS sequence"/>
</dbReference>
<gene>
    <name evidence="2" type="ORF">SAMN04488124_2030</name>
</gene>
<feature type="region of interest" description="Disordered" evidence="1">
    <location>
        <begin position="1"/>
        <end position="24"/>
    </location>
</feature>
<evidence type="ECO:0008006" key="4">
    <source>
        <dbReference type="Google" id="ProtNLM"/>
    </source>
</evidence>
<dbReference type="RefSeq" id="WP_089880142.1">
    <property type="nucleotide sequence ID" value="NZ_FOYS01000003.1"/>
</dbReference>